<dbReference type="InterPro" id="IPR036955">
    <property type="entry name" value="AP2/ERF_dom_sf"/>
</dbReference>
<evidence type="ECO:0000256" key="2">
    <source>
        <dbReference type="ARBA" id="ARBA00023015"/>
    </source>
</evidence>
<evidence type="ECO:0000313" key="7">
    <source>
        <dbReference type="EMBL" id="KAK1733398.1"/>
    </source>
</evidence>
<dbReference type="GO" id="GO:0005634">
    <property type="term" value="C:nucleus"/>
    <property type="evidence" value="ECO:0007669"/>
    <property type="project" value="UniProtKB-SubCell"/>
</dbReference>
<evidence type="ECO:0000259" key="6">
    <source>
        <dbReference type="PROSITE" id="PS51032"/>
    </source>
</evidence>
<dbReference type="InterPro" id="IPR050913">
    <property type="entry name" value="AP2/ERF_ERF"/>
</dbReference>
<evidence type="ECO:0000256" key="1">
    <source>
        <dbReference type="ARBA" id="ARBA00004123"/>
    </source>
</evidence>
<sequence>MVTKIDDTEKKKRIDLTGVPPKLPILGNRKGASSKYRGVYFDKATNKWRARIKIDVDGKRHYIGTYDTDEEGGIDYARAVFKYEAGKVNARKNIGQKFVIDLTDVPPQLPILNCGSGSSKYKGVSLNKSKNKWQATITIHKEQHCIGTYANEEDAAVDYARAMFKYNKY</sequence>
<dbReference type="PANTHER" id="PTHR31194">
    <property type="entry name" value="SHN SHINE , DNA BINDING / TRANSCRIPTION FACTOR"/>
    <property type="match status" value="1"/>
</dbReference>
<feature type="domain" description="AP2/ERF" evidence="6">
    <location>
        <begin position="35"/>
        <end position="95"/>
    </location>
</feature>
<evidence type="ECO:0000256" key="3">
    <source>
        <dbReference type="ARBA" id="ARBA00023125"/>
    </source>
</evidence>
<evidence type="ECO:0000313" key="8">
    <source>
        <dbReference type="Proteomes" id="UP001224775"/>
    </source>
</evidence>
<comment type="caution">
    <text evidence="7">The sequence shown here is derived from an EMBL/GenBank/DDBJ whole genome shotgun (WGS) entry which is preliminary data.</text>
</comment>
<name>A0AAD8XTY7_9STRA</name>
<dbReference type="InterPro" id="IPR001471">
    <property type="entry name" value="AP2/ERF_dom"/>
</dbReference>
<evidence type="ECO:0000256" key="5">
    <source>
        <dbReference type="ARBA" id="ARBA00023242"/>
    </source>
</evidence>
<dbReference type="InterPro" id="IPR016177">
    <property type="entry name" value="DNA-bd_dom_sf"/>
</dbReference>
<dbReference type="PROSITE" id="PS51032">
    <property type="entry name" value="AP2_ERF"/>
    <property type="match status" value="2"/>
</dbReference>
<keyword evidence="3" id="KW-0238">DNA-binding</keyword>
<dbReference type="GO" id="GO:0003700">
    <property type="term" value="F:DNA-binding transcription factor activity"/>
    <property type="evidence" value="ECO:0007669"/>
    <property type="project" value="InterPro"/>
</dbReference>
<proteinExistence type="predicted"/>
<dbReference type="Proteomes" id="UP001224775">
    <property type="component" value="Unassembled WGS sequence"/>
</dbReference>
<dbReference type="Pfam" id="PF00847">
    <property type="entry name" value="AP2"/>
    <property type="match status" value="1"/>
</dbReference>
<gene>
    <name evidence="7" type="ORF">QTG54_015957</name>
</gene>
<evidence type="ECO:0000256" key="4">
    <source>
        <dbReference type="ARBA" id="ARBA00023163"/>
    </source>
</evidence>
<accession>A0AAD8XTY7</accession>
<dbReference type="GO" id="GO:0003677">
    <property type="term" value="F:DNA binding"/>
    <property type="evidence" value="ECO:0007669"/>
    <property type="project" value="UniProtKB-KW"/>
</dbReference>
<dbReference type="Gene3D" id="3.30.730.10">
    <property type="entry name" value="AP2/ERF domain"/>
    <property type="match status" value="2"/>
</dbReference>
<keyword evidence="4" id="KW-0804">Transcription</keyword>
<protein>
    <recommendedName>
        <fullName evidence="6">AP2/ERF domain-containing protein</fullName>
    </recommendedName>
</protein>
<dbReference type="PANTHER" id="PTHR31194:SF202">
    <property type="entry name" value="ETHYLENE-RESPONSIVE TRANSCRIPTION FACTOR ERF070"/>
    <property type="match status" value="1"/>
</dbReference>
<keyword evidence="2" id="KW-0805">Transcription regulation</keyword>
<keyword evidence="5" id="KW-0539">Nucleus</keyword>
<keyword evidence="8" id="KW-1185">Reference proteome</keyword>
<feature type="domain" description="AP2/ERF" evidence="6">
    <location>
        <begin position="120"/>
        <end position="169"/>
    </location>
</feature>
<dbReference type="SUPFAM" id="SSF54171">
    <property type="entry name" value="DNA-binding domain"/>
    <property type="match status" value="2"/>
</dbReference>
<dbReference type="EMBL" id="JATAAI010000050">
    <property type="protein sequence ID" value="KAK1733398.1"/>
    <property type="molecule type" value="Genomic_DNA"/>
</dbReference>
<organism evidence="7 8">
    <name type="scientific">Skeletonema marinoi</name>
    <dbReference type="NCBI Taxonomy" id="267567"/>
    <lineage>
        <taxon>Eukaryota</taxon>
        <taxon>Sar</taxon>
        <taxon>Stramenopiles</taxon>
        <taxon>Ochrophyta</taxon>
        <taxon>Bacillariophyta</taxon>
        <taxon>Coscinodiscophyceae</taxon>
        <taxon>Thalassiosirophycidae</taxon>
        <taxon>Thalassiosirales</taxon>
        <taxon>Skeletonemataceae</taxon>
        <taxon>Skeletonema</taxon>
        <taxon>Skeletonema marinoi-dohrnii complex</taxon>
    </lineage>
</organism>
<dbReference type="AlphaFoldDB" id="A0AAD8XTY7"/>
<reference evidence="7" key="1">
    <citation type="submission" date="2023-06" db="EMBL/GenBank/DDBJ databases">
        <title>Survivors Of The Sea: Transcriptome response of Skeletonema marinoi to long-term dormancy.</title>
        <authorList>
            <person name="Pinder M.I.M."/>
            <person name="Kourtchenko O."/>
            <person name="Robertson E.K."/>
            <person name="Larsson T."/>
            <person name="Maumus F."/>
            <person name="Osuna-Cruz C.M."/>
            <person name="Vancaester E."/>
            <person name="Stenow R."/>
            <person name="Vandepoele K."/>
            <person name="Ploug H."/>
            <person name="Bruchert V."/>
            <person name="Godhe A."/>
            <person name="Topel M."/>
        </authorList>
    </citation>
    <scope>NUCLEOTIDE SEQUENCE</scope>
    <source>
        <strain evidence="7">R05AC</strain>
    </source>
</reference>
<comment type="subcellular location">
    <subcellularLocation>
        <location evidence="1">Nucleus</location>
    </subcellularLocation>
</comment>